<dbReference type="AlphaFoldDB" id="A0A8S1ER85"/>
<keyword evidence="3" id="KW-1185">Reference proteome</keyword>
<evidence type="ECO:0000313" key="3">
    <source>
        <dbReference type="Proteomes" id="UP000494206"/>
    </source>
</evidence>
<dbReference type="EMBL" id="CADEPM010000002">
    <property type="protein sequence ID" value="CAB3400409.1"/>
    <property type="molecule type" value="Genomic_DNA"/>
</dbReference>
<name>A0A8S1ER85_9PELO</name>
<protein>
    <submittedName>
        <fullName evidence="2">Uncharacterized protein</fullName>
    </submittedName>
</protein>
<evidence type="ECO:0000313" key="2">
    <source>
        <dbReference type="EMBL" id="CAB3400409.1"/>
    </source>
</evidence>
<sequence length="264" mass="30585">MAQLRRSARLAAIPKTPPKPAEVKIKSPLIPSPYFRRAMLAAAPPRIAPIYNYNKLTIHDPMRSSLGGFNENRRVPFLDKLRPLHEILALYEVKQEPEEPAAPPQPTKRQMTKDELKKVLEYMAKAPVRSFVYTRLFLRELFGDDKENVFINPILSNLWVFLKSESPDVRLIPSDLVFDDHGIETLLVYRVMNTMNGSFGNAYDDKKIYKDSARLTIRRAELVERYYNELVRNNVVIFGLHIKNDDLKMLKKLWEQCANAQFAL</sequence>
<gene>
    <name evidence="2" type="ORF">CBOVIS_LOCUS3358</name>
</gene>
<reference evidence="2 3" key="1">
    <citation type="submission" date="2020-04" db="EMBL/GenBank/DDBJ databases">
        <authorList>
            <person name="Laetsch R D."/>
            <person name="Stevens L."/>
            <person name="Kumar S."/>
            <person name="Blaxter L. M."/>
        </authorList>
    </citation>
    <scope>NUCLEOTIDE SEQUENCE [LARGE SCALE GENOMIC DNA]</scope>
</reference>
<dbReference type="Proteomes" id="UP000494206">
    <property type="component" value="Unassembled WGS sequence"/>
</dbReference>
<evidence type="ECO:0000256" key="1">
    <source>
        <dbReference type="SAM" id="MobiDB-lite"/>
    </source>
</evidence>
<organism evidence="2 3">
    <name type="scientific">Caenorhabditis bovis</name>
    <dbReference type="NCBI Taxonomy" id="2654633"/>
    <lineage>
        <taxon>Eukaryota</taxon>
        <taxon>Metazoa</taxon>
        <taxon>Ecdysozoa</taxon>
        <taxon>Nematoda</taxon>
        <taxon>Chromadorea</taxon>
        <taxon>Rhabditida</taxon>
        <taxon>Rhabditina</taxon>
        <taxon>Rhabditomorpha</taxon>
        <taxon>Rhabditoidea</taxon>
        <taxon>Rhabditidae</taxon>
        <taxon>Peloderinae</taxon>
        <taxon>Caenorhabditis</taxon>
    </lineage>
</organism>
<proteinExistence type="predicted"/>
<feature type="region of interest" description="Disordered" evidence="1">
    <location>
        <begin position="1"/>
        <end position="24"/>
    </location>
</feature>
<comment type="caution">
    <text evidence="2">The sequence shown here is derived from an EMBL/GenBank/DDBJ whole genome shotgun (WGS) entry which is preliminary data.</text>
</comment>
<accession>A0A8S1ER85</accession>